<dbReference type="InterPro" id="IPR036881">
    <property type="entry name" value="Glyco_hydro_3_C_sf"/>
</dbReference>
<dbReference type="PROSITE" id="PS00775">
    <property type="entry name" value="GLYCOSYL_HYDROL_F3"/>
    <property type="match status" value="1"/>
</dbReference>
<comment type="catalytic activity">
    <reaction evidence="1 6">
        <text>Hydrolysis of terminal, non-reducing beta-D-glucosyl residues with release of beta-D-glucose.</text>
        <dbReference type="EC" id="3.2.1.21"/>
    </reaction>
</comment>
<dbReference type="SUPFAM" id="SSF51445">
    <property type="entry name" value="(Trans)glycosidases"/>
    <property type="match status" value="1"/>
</dbReference>
<dbReference type="Gene3D" id="2.60.40.10">
    <property type="entry name" value="Immunoglobulins"/>
    <property type="match status" value="1"/>
</dbReference>
<protein>
    <recommendedName>
        <fullName evidence="3 6">beta-glucosidase</fullName>
        <ecNumber evidence="3 6">3.2.1.21</ecNumber>
    </recommendedName>
</protein>
<gene>
    <name evidence="8" type="ORF">SCP_0409360</name>
</gene>
<dbReference type="FunCoup" id="A0A401GK68">
    <property type="interactions" value="34"/>
</dbReference>
<sequence length="854" mass="93179">MAAHMSRSFLDASIPDLVTKLSADEKIALLGAPNWWNTNAVERLEIPAIRMSDGPNGVRGSSHFVSTPAQCIPCETSMAATFDVGLIHEVGRFLADETKVKSSVILLAPTCNIQRNPLGGRAFESFSEDPHLSGTMAAAYVSGLQSKGVASTIKHFVANDQEHERTAVDSVVSDRALREIYLYPFMLAQKKAKPWAFMTSYGRIGGVHCSENPHLLQDILRKEWGFGGIVMSDWFGTYSVDLGINAGLHLEMPGPPRWRTPLLVTHMLSSQKVLPATLDKRVKEMLEFIQRQARRHPEIVYGDGVERTRDTAEGRAFCRRLAAEGMVVLRNEGNVLPLKTEGGKKKVALIGPNMKGRVISGGGSAALKPSYVVTPYEGLLANAPKGLEFHYELGCYAHKFLPTLENLLTTASGEPGWDCAFYNHDTRGNVTGGPIASFVLHDTRIRLNDFLPEGLTPTWTIKLHGKLTVEKTAQYDLGLAVAGRAKLYVDGQLTIDNWTKQRPGEFFYGQGTVEEIGTVSLTAGKAVDLSVEYTNSKPPAGPEADISQPALMRGVRVGGCEKIHPDEAIEAAAQLAASSDVVIIIAGLTPEWESEGFDRPDLKMPGRTDELIARVAKANPNTIVCLQAGSAVSMPWVNEVNGLIQAFYSGNEVGNALADVIYGKINPSGRLSLTLPAREEDIPAYLNTRSENGKIYYHEDLFVGYKYYQAHGIKPLFPFGHGLSYTTFSFSDLTISEPHSQGSAFDLDVHVTVTNTGSIVGSEVVQLYVTLPDVGVTTPKLQLRGFVKAHNIAPGKSERVHIKLDKYAISFWDVVENAWSAPPGMYQVFAAKSSTEMVLQGSFVLKEGFTWNGL</sequence>
<keyword evidence="6" id="KW-0119">Carbohydrate metabolism</keyword>
<evidence type="ECO:0000256" key="5">
    <source>
        <dbReference type="ARBA" id="ARBA00023295"/>
    </source>
</evidence>
<dbReference type="UniPathway" id="UPA00696"/>
<dbReference type="InterPro" id="IPR026891">
    <property type="entry name" value="Fn3-like"/>
</dbReference>
<comment type="pathway">
    <text evidence="6">Glycan metabolism; cellulose degradation.</text>
</comment>
<organism evidence="8 9">
    <name type="scientific">Sparassis crispa</name>
    <dbReference type="NCBI Taxonomy" id="139825"/>
    <lineage>
        <taxon>Eukaryota</taxon>
        <taxon>Fungi</taxon>
        <taxon>Dikarya</taxon>
        <taxon>Basidiomycota</taxon>
        <taxon>Agaricomycotina</taxon>
        <taxon>Agaricomycetes</taxon>
        <taxon>Polyporales</taxon>
        <taxon>Sparassidaceae</taxon>
        <taxon>Sparassis</taxon>
    </lineage>
</organism>
<dbReference type="InParanoid" id="A0A401GK68"/>
<dbReference type="SMART" id="SM00758">
    <property type="entry name" value="PA14"/>
    <property type="match status" value="1"/>
</dbReference>
<name>A0A401GK68_9APHY</name>
<dbReference type="Pfam" id="PF01915">
    <property type="entry name" value="Glyco_hydro_3_C"/>
    <property type="match status" value="1"/>
</dbReference>
<dbReference type="Gene3D" id="3.20.20.300">
    <property type="entry name" value="Glycoside hydrolase, family 3, N-terminal domain"/>
    <property type="match status" value="1"/>
</dbReference>
<dbReference type="InterPro" id="IPR002772">
    <property type="entry name" value="Glyco_hydro_3_C"/>
</dbReference>
<keyword evidence="4 6" id="KW-0378">Hydrolase</keyword>
<dbReference type="SUPFAM" id="SSF52279">
    <property type="entry name" value="Beta-D-glucan exohydrolase, C-terminal domain"/>
    <property type="match status" value="1"/>
</dbReference>
<proteinExistence type="inferred from homology"/>
<dbReference type="GO" id="GO:0030245">
    <property type="term" value="P:cellulose catabolic process"/>
    <property type="evidence" value="ECO:0007669"/>
    <property type="project" value="UniProtKB-UniPathway"/>
</dbReference>
<dbReference type="RefSeq" id="XP_027613465.1">
    <property type="nucleotide sequence ID" value="XM_027757664.1"/>
</dbReference>
<evidence type="ECO:0000256" key="3">
    <source>
        <dbReference type="ARBA" id="ARBA00012744"/>
    </source>
</evidence>
<evidence type="ECO:0000256" key="6">
    <source>
        <dbReference type="RuleBase" id="RU361161"/>
    </source>
</evidence>
<dbReference type="InterPro" id="IPR050288">
    <property type="entry name" value="Cellulose_deg_GH3"/>
</dbReference>
<dbReference type="OrthoDB" id="47059at2759"/>
<dbReference type="EC" id="3.2.1.21" evidence="3 6"/>
<dbReference type="GO" id="GO:0008422">
    <property type="term" value="F:beta-glucosidase activity"/>
    <property type="evidence" value="ECO:0007669"/>
    <property type="project" value="UniProtKB-EC"/>
</dbReference>
<dbReference type="EMBL" id="BFAD01000004">
    <property type="protein sequence ID" value="GBE82552.1"/>
    <property type="molecule type" value="Genomic_DNA"/>
</dbReference>
<dbReference type="InterPro" id="IPR001764">
    <property type="entry name" value="Glyco_hydro_3_N"/>
</dbReference>
<dbReference type="InterPro" id="IPR037524">
    <property type="entry name" value="PA14/GLEYA"/>
</dbReference>
<dbReference type="GeneID" id="38779469"/>
<comment type="caution">
    <text evidence="8">The sequence shown here is derived from an EMBL/GenBank/DDBJ whole genome shotgun (WGS) entry which is preliminary data.</text>
</comment>
<comment type="similarity">
    <text evidence="2 6">Belongs to the glycosyl hydrolase 3 family.</text>
</comment>
<dbReference type="Pfam" id="PF00933">
    <property type="entry name" value="Glyco_hydro_3"/>
    <property type="match status" value="1"/>
</dbReference>
<reference evidence="8 9" key="1">
    <citation type="journal article" date="2018" name="Sci. Rep.">
        <title>Genome sequence of the cauliflower mushroom Sparassis crispa (Hanabiratake) and its association with beneficial usage.</title>
        <authorList>
            <person name="Kiyama R."/>
            <person name="Furutani Y."/>
            <person name="Kawaguchi K."/>
            <person name="Nakanishi T."/>
        </authorList>
    </citation>
    <scope>NUCLEOTIDE SEQUENCE [LARGE SCALE GENOMIC DNA]</scope>
</reference>
<evidence type="ECO:0000259" key="7">
    <source>
        <dbReference type="PROSITE" id="PS51820"/>
    </source>
</evidence>
<dbReference type="Proteomes" id="UP000287166">
    <property type="component" value="Unassembled WGS sequence"/>
</dbReference>
<evidence type="ECO:0000256" key="1">
    <source>
        <dbReference type="ARBA" id="ARBA00000448"/>
    </source>
</evidence>
<evidence type="ECO:0000313" key="8">
    <source>
        <dbReference type="EMBL" id="GBE82552.1"/>
    </source>
</evidence>
<keyword evidence="9" id="KW-1185">Reference proteome</keyword>
<dbReference type="PRINTS" id="PR00133">
    <property type="entry name" value="GLHYDRLASE3"/>
</dbReference>
<keyword evidence="6" id="KW-0624">Polysaccharide degradation</keyword>
<dbReference type="InterPro" id="IPR019800">
    <property type="entry name" value="Glyco_hydro_3_AS"/>
</dbReference>
<keyword evidence="5 6" id="KW-0326">Glycosidase</keyword>
<dbReference type="InterPro" id="IPR017853">
    <property type="entry name" value="GH"/>
</dbReference>
<dbReference type="PROSITE" id="PS51820">
    <property type="entry name" value="PA14"/>
    <property type="match status" value="1"/>
</dbReference>
<dbReference type="InterPro" id="IPR011658">
    <property type="entry name" value="PA14_dom"/>
</dbReference>
<dbReference type="Gene3D" id="2.60.120.260">
    <property type="entry name" value="Galactose-binding domain-like"/>
    <property type="match status" value="1"/>
</dbReference>
<dbReference type="Pfam" id="PF14310">
    <property type="entry name" value="Fn3-like"/>
    <property type="match status" value="1"/>
</dbReference>
<evidence type="ECO:0000256" key="2">
    <source>
        <dbReference type="ARBA" id="ARBA00005336"/>
    </source>
</evidence>
<dbReference type="Gene3D" id="3.40.50.1700">
    <property type="entry name" value="Glycoside hydrolase family 3 C-terminal domain"/>
    <property type="match status" value="1"/>
</dbReference>
<dbReference type="InterPro" id="IPR036962">
    <property type="entry name" value="Glyco_hydro_3_N_sf"/>
</dbReference>
<evidence type="ECO:0000256" key="4">
    <source>
        <dbReference type="ARBA" id="ARBA00022801"/>
    </source>
</evidence>
<dbReference type="InterPro" id="IPR013783">
    <property type="entry name" value="Ig-like_fold"/>
</dbReference>
<feature type="domain" description="PA14" evidence="7">
    <location>
        <begin position="412"/>
        <end position="573"/>
    </location>
</feature>
<dbReference type="PANTHER" id="PTHR42715:SF27">
    <property type="entry name" value="BETA-GLUCOSIDASE-RELATED"/>
    <property type="match status" value="1"/>
</dbReference>
<dbReference type="Pfam" id="PF07691">
    <property type="entry name" value="PA14"/>
    <property type="match status" value="1"/>
</dbReference>
<accession>A0A401GK68</accession>
<dbReference type="AlphaFoldDB" id="A0A401GK68"/>
<dbReference type="SMART" id="SM01217">
    <property type="entry name" value="Fn3_like"/>
    <property type="match status" value="1"/>
</dbReference>
<evidence type="ECO:0000313" key="9">
    <source>
        <dbReference type="Proteomes" id="UP000287166"/>
    </source>
</evidence>
<dbReference type="PANTHER" id="PTHR42715">
    <property type="entry name" value="BETA-GLUCOSIDASE"/>
    <property type="match status" value="1"/>
</dbReference>
<dbReference type="STRING" id="139825.A0A401GK68"/>